<feature type="domain" description="GH16" evidence="3">
    <location>
        <begin position="28"/>
        <end position="355"/>
    </location>
</feature>
<dbReference type="STRING" id="1513271.XM47_00295"/>
<keyword evidence="2" id="KW-0732">Signal</keyword>
<dbReference type="PANTHER" id="PTHR10963">
    <property type="entry name" value="GLYCOSYL HYDROLASE-RELATED"/>
    <property type="match status" value="1"/>
</dbReference>
<dbReference type="InterPro" id="IPR013320">
    <property type="entry name" value="ConA-like_dom_sf"/>
</dbReference>
<dbReference type="Proteomes" id="UP000037600">
    <property type="component" value="Unassembled WGS sequence"/>
</dbReference>
<dbReference type="PROSITE" id="PS51762">
    <property type="entry name" value="GH16_2"/>
    <property type="match status" value="1"/>
</dbReference>
<dbReference type="PANTHER" id="PTHR10963:SF55">
    <property type="entry name" value="GLYCOSIDE HYDROLASE FAMILY 16 PROTEIN"/>
    <property type="match status" value="1"/>
</dbReference>
<proteinExistence type="inferred from homology"/>
<dbReference type="InterPro" id="IPR000757">
    <property type="entry name" value="Beta-glucanase-like"/>
</dbReference>
<sequence>MMNNFKNKAVRHLTCLAVVTSLSACTSTEDNNQPLQAVTSTTPTSHPTLVKTDILPLSDPDNKSGWLLNTVVSDEFEDNHLDEDRWYIVGKFENGKPVYKHPDKPNKKVWKGRAPSQFSGRNHRLEDGKLILETRWEPDFPFSEEIKIPVFGEPMKYANITTACIIARKSFKYGYLEVKSKAADAEISSAFWAMGPQLEIDFYEQFGDYRGQGKVDIDRQLWWSIRDWGDKRVRGKPTYTEKKDLGFRVADDFHVYGIEWDETGVKYYIDGKLFSQVTAEEVTAWARKNRDVDENYQGYVADRPINVWFDQETFPWNGLPESKADLELNSPEGKKDDGVVDFEIEYLRIWQKPSQLETQ</sequence>
<comment type="similarity">
    <text evidence="1">Belongs to the glycosyl hydrolase 16 family.</text>
</comment>
<name>A0A0J8JQS3_9ALTE</name>
<dbReference type="InterPro" id="IPR050546">
    <property type="entry name" value="Glycosyl_Hydrlase_16"/>
</dbReference>
<reference evidence="4 5" key="1">
    <citation type="submission" date="2015-04" db="EMBL/GenBank/DDBJ databases">
        <title>Draft Genome Sequence of the Novel Agar-Digesting Marine Bacterium Q1.</title>
        <authorList>
            <person name="Li Y."/>
            <person name="Li D."/>
            <person name="Chen G."/>
            <person name="Du Z."/>
        </authorList>
    </citation>
    <scope>NUCLEOTIDE SEQUENCE [LARGE SCALE GENOMIC DNA]</scope>
    <source>
        <strain evidence="4 5">Q1</strain>
    </source>
</reference>
<organism evidence="4 5">
    <name type="scientific">Catenovulum maritimum</name>
    <dbReference type="NCBI Taxonomy" id="1513271"/>
    <lineage>
        <taxon>Bacteria</taxon>
        <taxon>Pseudomonadati</taxon>
        <taxon>Pseudomonadota</taxon>
        <taxon>Gammaproteobacteria</taxon>
        <taxon>Alteromonadales</taxon>
        <taxon>Alteromonadaceae</taxon>
        <taxon>Catenovulum</taxon>
    </lineage>
</organism>
<accession>A0A0J8JQS3</accession>
<dbReference type="Pfam" id="PF00722">
    <property type="entry name" value="Glyco_hydro_16"/>
    <property type="match status" value="1"/>
</dbReference>
<evidence type="ECO:0000256" key="1">
    <source>
        <dbReference type="ARBA" id="ARBA00006865"/>
    </source>
</evidence>
<feature type="signal peptide" evidence="2">
    <location>
        <begin position="1"/>
        <end position="24"/>
    </location>
</feature>
<feature type="chain" id="PRO_5005301400" evidence="2">
    <location>
        <begin position="25"/>
        <end position="359"/>
    </location>
</feature>
<dbReference type="PROSITE" id="PS51257">
    <property type="entry name" value="PROKAR_LIPOPROTEIN"/>
    <property type="match status" value="1"/>
</dbReference>
<dbReference type="EMBL" id="LAZL01000001">
    <property type="protein sequence ID" value="KMT67071.1"/>
    <property type="molecule type" value="Genomic_DNA"/>
</dbReference>
<evidence type="ECO:0000256" key="2">
    <source>
        <dbReference type="SAM" id="SignalP"/>
    </source>
</evidence>
<dbReference type="AlphaFoldDB" id="A0A0J8JQS3"/>
<dbReference type="SUPFAM" id="SSF49899">
    <property type="entry name" value="Concanavalin A-like lectins/glucanases"/>
    <property type="match status" value="1"/>
</dbReference>
<evidence type="ECO:0000313" key="5">
    <source>
        <dbReference type="Proteomes" id="UP000037600"/>
    </source>
</evidence>
<gene>
    <name evidence="4" type="ORF">XM47_00295</name>
</gene>
<dbReference type="GO" id="GO:0005975">
    <property type="term" value="P:carbohydrate metabolic process"/>
    <property type="evidence" value="ECO:0007669"/>
    <property type="project" value="InterPro"/>
</dbReference>
<evidence type="ECO:0000259" key="3">
    <source>
        <dbReference type="PROSITE" id="PS51762"/>
    </source>
</evidence>
<keyword evidence="4" id="KW-0378">Hydrolase</keyword>
<protein>
    <submittedName>
        <fullName evidence="4">Glycoside hydrolase</fullName>
    </submittedName>
</protein>
<dbReference type="Gene3D" id="2.60.120.200">
    <property type="match status" value="1"/>
</dbReference>
<dbReference type="GO" id="GO:0004553">
    <property type="term" value="F:hydrolase activity, hydrolyzing O-glycosyl compounds"/>
    <property type="evidence" value="ECO:0007669"/>
    <property type="project" value="InterPro"/>
</dbReference>
<evidence type="ECO:0000313" key="4">
    <source>
        <dbReference type="EMBL" id="KMT67071.1"/>
    </source>
</evidence>
<comment type="caution">
    <text evidence="4">The sequence shown here is derived from an EMBL/GenBank/DDBJ whole genome shotgun (WGS) entry which is preliminary data.</text>
</comment>
<dbReference type="PATRIC" id="fig|1513271.3.peg.62"/>
<keyword evidence="5" id="KW-1185">Reference proteome</keyword>